<gene>
    <name evidence="1" type="ORF">J2Y00_002305</name>
</gene>
<comment type="caution">
    <text evidence="1">The sequence shown here is derived from an EMBL/GenBank/DDBJ whole genome shotgun (WGS) entry which is preliminary data.</text>
</comment>
<accession>A0AAE3XD44</accession>
<dbReference type="AlphaFoldDB" id="A0AAE3XD44"/>
<evidence type="ECO:0000313" key="1">
    <source>
        <dbReference type="EMBL" id="MDR6218708.1"/>
    </source>
</evidence>
<sequence>MNLDQLEPLLRRLNVTFDAAARHFTRADGTVIPVLDESGVTLDLNGQPCVLIPGGPSSPELPTPADTITLAGLNALSTGSALEDLGLHVTDELLQTPGTAIPARHLDGPAHAVYVRLDGRWFPFRRGPHLALSTLLGVLEPPEHWTVHEDAPLFVASTDREVLVGGAVLNHDDARALGRLLHTL</sequence>
<name>A0AAE3XD44_9DEIO</name>
<proteinExistence type="predicted"/>
<dbReference type="EMBL" id="JAVDQK010000005">
    <property type="protein sequence ID" value="MDR6218708.1"/>
    <property type="molecule type" value="Genomic_DNA"/>
</dbReference>
<evidence type="ECO:0000313" key="2">
    <source>
        <dbReference type="Proteomes" id="UP001185331"/>
    </source>
</evidence>
<dbReference type="Proteomes" id="UP001185331">
    <property type="component" value="Unassembled WGS sequence"/>
</dbReference>
<dbReference type="RefSeq" id="WP_309853229.1">
    <property type="nucleotide sequence ID" value="NZ_JAVDQJ010000004.1"/>
</dbReference>
<organism evidence="1 2">
    <name type="scientific">Deinococcus soli</name>
    <name type="common">ex Cha et al. 2016</name>
    <dbReference type="NCBI Taxonomy" id="1309411"/>
    <lineage>
        <taxon>Bacteria</taxon>
        <taxon>Thermotogati</taxon>
        <taxon>Deinococcota</taxon>
        <taxon>Deinococci</taxon>
        <taxon>Deinococcales</taxon>
        <taxon>Deinococcaceae</taxon>
        <taxon>Deinococcus</taxon>
    </lineage>
</organism>
<reference evidence="1" key="1">
    <citation type="submission" date="2023-07" db="EMBL/GenBank/DDBJ databases">
        <title>Sorghum-associated microbial communities from plants grown in Nebraska, USA.</title>
        <authorList>
            <person name="Schachtman D."/>
        </authorList>
    </citation>
    <scope>NUCLEOTIDE SEQUENCE</scope>
    <source>
        <strain evidence="1">BE330</strain>
    </source>
</reference>
<protein>
    <submittedName>
        <fullName evidence="1">Uncharacterized protein</fullName>
    </submittedName>
</protein>